<dbReference type="InterPro" id="IPR011006">
    <property type="entry name" value="CheY-like_superfamily"/>
</dbReference>
<evidence type="ECO:0000313" key="4">
    <source>
        <dbReference type="EMBL" id="GHO98425.1"/>
    </source>
</evidence>
<evidence type="ECO:0000313" key="5">
    <source>
        <dbReference type="Proteomes" id="UP000597444"/>
    </source>
</evidence>
<evidence type="ECO:0000256" key="1">
    <source>
        <dbReference type="ARBA" id="ARBA00022553"/>
    </source>
</evidence>
<organism evidence="4 5">
    <name type="scientific">Reticulibacter mediterranei</name>
    <dbReference type="NCBI Taxonomy" id="2778369"/>
    <lineage>
        <taxon>Bacteria</taxon>
        <taxon>Bacillati</taxon>
        <taxon>Chloroflexota</taxon>
        <taxon>Ktedonobacteria</taxon>
        <taxon>Ktedonobacterales</taxon>
        <taxon>Reticulibacteraceae</taxon>
        <taxon>Reticulibacter</taxon>
    </lineage>
</organism>
<sequence length="130" mass="14886">MIVERQEEQADTRTVLVVEDDRNVGSLLVSIIEEELFYRAILADNGYKALEIVEGTKPHLLILDYQLPGGMNGIQLYDRLHAQPGLEEIPALVISANAPLDEIRQRHIHYLKKPFELNELLEVTERLVEE</sequence>
<dbReference type="EMBL" id="BNJK01000002">
    <property type="protein sequence ID" value="GHO98425.1"/>
    <property type="molecule type" value="Genomic_DNA"/>
</dbReference>
<dbReference type="RefSeq" id="WP_220209179.1">
    <property type="nucleotide sequence ID" value="NZ_BNJK01000002.1"/>
</dbReference>
<keyword evidence="5" id="KW-1185">Reference proteome</keyword>
<dbReference type="PROSITE" id="PS50110">
    <property type="entry name" value="RESPONSE_REGULATORY"/>
    <property type="match status" value="1"/>
</dbReference>
<evidence type="ECO:0000256" key="2">
    <source>
        <dbReference type="PROSITE-ProRule" id="PRU00169"/>
    </source>
</evidence>
<gene>
    <name evidence="4" type="ORF">KSF_084730</name>
</gene>
<dbReference type="SUPFAM" id="SSF52172">
    <property type="entry name" value="CheY-like"/>
    <property type="match status" value="1"/>
</dbReference>
<dbReference type="Pfam" id="PF00072">
    <property type="entry name" value="Response_reg"/>
    <property type="match status" value="1"/>
</dbReference>
<dbReference type="SMART" id="SM00448">
    <property type="entry name" value="REC"/>
    <property type="match status" value="1"/>
</dbReference>
<dbReference type="Proteomes" id="UP000597444">
    <property type="component" value="Unassembled WGS sequence"/>
</dbReference>
<dbReference type="GO" id="GO:0000160">
    <property type="term" value="P:phosphorelay signal transduction system"/>
    <property type="evidence" value="ECO:0007669"/>
    <property type="project" value="InterPro"/>
</dbReference>
<feature type="domain" description="Response regulatory" evidence="3">
    <location>
        <begin position="14"/>
        <end position="128"/>
    </location>
</feature>
<dbReference type="AlphaFoldDB" id="A0A8J3N7F6"/>
<dbReference type="Gene3D" id="3.40.50.2300">
    <property type="match status" value="1"/>
</dbReference>
<evidence type="ECO:0000259" key="3">
    <source>
        <dbReference type="PROSITE" id="PS50110"/>
    </source>
</evidence>
<dbReference type="PANTHER" id="PTHR44591:SF3">
    <property type="entry name" value="RESPONSE REGULATORY DOMAIN-CONTAINING PROTEIN"/>
    <property type="match status" value="1"/>
</dbReference>
<keyword evidence="1 2" id="KW-0597">Phosphoprotein</keyword>
<dbReference type="CDD" id="cd00156">
    <property type="entry name" value="REC"/>
    <property type="match status" value="1"/>
</dbReference>
<dbReference type="InterPro" id="IPR001789">
    <property type="entry name" value="Sig_transdc_resp-reg_receiver"/>
</dbReference>
<reference evidence="4" key="1">
    <citation type="submission" date="2020-10" db="EMBL/GenBank/DDBJ databases">
        <title>Taxonomic study of unclassified bacteria belonging to the class Ktedonobacteria.</title>
        <authorList>
            <person name="Yabe S."/>
            <person name="Wang C.M."/>
            <person name="Zheng Y."/>
            <person name="Sakai Y."/>
            <person name="Cavaletti L."/>
            <person name="Monciardini P."/>
            <person name="Donadio S."/>
        </authorList>
    </citation>
    <scope>NUCLEOTIDE SEQUENCE</scope>
    <source>
        <strain evidence="4">ID150040</strain>
    </source>
</reference>
<feature type="modified residue" description="4-aspartylphosphate" evidence="2">
    <location>
        <position position="64"/>
    </location>
</feature>
<protein>
    <recommendedName>
        <fullName evidence="3">Response regulatory domain-containing protein</fullName>
    </recommendedName>
</protein>
<accession>A0A8J3N7F6</accession>
<name>A0A8J3N7F6_9CHLR</name>
<comment type="caution">
    <text evidence="4">The sequence shown here is derived from an EMBL/GenBank/DDBJ whole genome shotgun (WGS) entry which is preliminary data.</text>
</comment>
<proteinExistence type="predicted"/>
<dbReference type="InterPro" id="IPR050595">
    <property type="entry name" value="Bact_response_regulator"/>
</dbReference>
<dbReference type="PANTHER" id="PTHR44591">
    <property type="entry name" value="STRESS RESPONSE REGULATOR PROTEIN 1"/>
    <property type="match status" value="1"/>
</dbReference>